<evidence type="ECO:0000256" key="3">
    <source>
        <dbReference type="ARBA" id="ARBA00022722"/>
    </source>
</evidence>
<keyword evidence="4" id="KW-0255">Endonuclease</keyword>
<dbReference type="AlphaFoldDB" id="B6QKK8"/>
<evidence type="ECO:0000256" key="11">
    <source>
        <dbReference type="ARBA" id="ARBA00039759"/>
    </source>
</evidence>
<dbReference type="GO" id="GO:0035312">
    <property type="term" value="F:5'-3' DNA exonuclease activity"/>
    <property type="evidence" value="ECO:0007669"/>
    <property type="project" value="TreeGrafter"/>
</dbReference>
<dbReference type="OrthoDB" id="5561659at2759"/>
<dbReference type="Gene3D" id="3.40.50.12650">
    <property type="match status" value="2"/>
</dbReference>
<evidence type="ECO:0000256" key="4">
    <source>
        <dbReference type="ARBA" id="ARBA00022759"/>
    </source>
</evidence>
<name>B6QKK8_TALMQ</name>
<keyword evidence="16" id="KW-1185">Reference proteome</keyword>
<evidence type="ECO:0000256" key="6">
    <source>
        <dbReference type="ARBA" id="ARBA00022801"/>
    </source>
</evidence>
<dbReference type="PhylomeDB" id="B6QKK8"/>
<dbReference type="VEuPathDB" id="FungiDB:PMAA_054340"/>
<comment type="subcellular location">
    <subcellularLocation>
        <location evidence="1">Nucleus</location>
    </subcellularLocation>
</comment>
<keyword evidence="9" id="KW-0234">DNA repair</keyword>
<dbReference type="Pfam" id="PF23023">
    <property type="entry name" value="Anti-Pycsar_Apyc1"/>
    <property type="match status" value="1"/>
</dbReference>
<evidence type="ECO:0000256" key="10">
    <source>
        <dbReference type="ARBA" id="ARBA00023242"/>
    </source>
</evidence>
<evidence type="ECO:0000256" key="5">
    <source>
        <dbReference type="ARBA" id="ARBA00022763"/>
    </source>
</evidence>
<proteinExistence type="inferred from homology"/>
<feature type="compositionally biased region" description="Basic and acidic residues" evidence="13">
    <location>
        <begin position="544"/>
        <end position="556"/>
    </location>
</feature>
<evidence type="ECO:0000256" key="1">
    <source>
        <dbReference type="ARBA" id="ARBA00004123"/>
    </source>
</evidence>
<dbReference type="InterPro" id="IPR036866">
    <property type="entry name" value="RibonucZ/Hydroxyglut_hydro"/>
</dbReference>
<evidence type="ECO:0000256" key="7">
    <source>
        <dbReference type="ARBA" id="ARBA00022839"/>
    </source>
</evidence>
<keyword evidence="8" id="KW-0233">DNA recombination</keyword>
<dbReference type="GO" id="GO:0004519">
    <property type="term" value="F:endonuclease activity"/>
    <property type="evidence" value="ECO:0007669"/>
    <property type="project" value="UniProtKB-KW"/>
</dbReference>
<keyword evidence="10" id="KW-0539">Nucleus</keyword>
<gene>
    <name evidence="15" type="ORF">PMAA_054340</name>
</gene>
<dbReference type="Pfam" id="PF07522">
    <property type="entry name" value="DRMBL"/>
    <property type="match status" value="1"/>
</dbReference>
<feature type="region of interest" description="Disordered" evidence="13">
    <location>
        <begin position="522"/>
        <end position="591"/>
    </location>
</feature>
<dbReference type="SUPFAM" id="SSF56281">
    <property type="entry name" value="Metallo-hydrolase/oxidoreductase"/>
    <property type="match status" value="1"/>
</dbReference>
<evidence type="ECO:0000256" key="12">
    <source>
        <dbReference type="ARBA" id="ARBA00042677"/>
    </source>
</evidence>
<keyword evidence="3" id="KW-0540">Nuclease</keyword>
<feature type="domain" description="DNA repair metallo-beta-lactamase" evidence="14">
    <location>
        <begin position="414"/>
        <end position="447"/>
    </location>
</feature>
<dbReference type="GO" id="GO:0000723">
    <property type="term" value="P:telomere maintenance"/>
    <property type="evidence" value="ECO:0007669"/>
    <property type="project" value="TreeGrafter"/>
</dbReference>
<evidence type="ECO:0000259" key="14">
    <source>
        <dbReference type="Pfam" id="PF07522"/>
    </source>
</evidence>
<accession>B6QKK8</accession>
<dbReference type="STRING" id="441960.B6QKK8"/>
<dbReference type="GO" id="GO:0003684">
    <property type="term" value="F:damaged DNA binding"/>
    <property type="evidence" value="ECO:0007669"/>
    <property type="project" value="TreeGrafter"/>
</dbReference>
<feature type="compositionally biased region" description="Polar residues" evidence="13">
    <location>
        <begin position="534"/>
        <end position="543"/>
    </location>
</feature>
<evidence type="ECO:0000256" key="13">
    <source>
        <dbReference type="SAM" id="MobiDB-lite"/>
    </source>
</evidence>
<feature type="compositionally biased region" description="Polar residues" evidence="13">
    <location>
        <begin position="557"/>
        <end position="573"/>
    </location>
</feature>
<dbReference type="GO" id="GO:0005634">
    <property type="term" value="C:nucleus"/>
    <property type="evidence" value="ECO:0007669"/>
    <property type="project" value="UniProtKB-SubCell"/>
</dbReference>
<comment type="similarity">
    <text evidence="2">Belongs to the DNA repair metallo-beta-lactamase (DRMBL) family.</text>
</comment>
<dbReference type="PANTHER" id="PTHR23240:SF8">
    <property type="entry name" value="PROTEIN ARTEMIS"/>
    <property type="match status" value="1"/>
</dbReference>
<protein>
    <recommendedName>
        <fullName evidence="11">Protein artemis</fullName>
    </recommendedName>
    <alternativeName>
        <fullName evidence="12">DNA cross-link repair 1C protein</fullName>
    </alternativeName>
</protein>
<dbReference type="HOGENOM" id="CLU_013294_1_1_1"/>
<dbReference type="PANTHER" id="PTHR23240">
    <property type="entry name" value="DNA CROSS-LINK REPAIR PROTEIN PSO2/SNM1-RELATED"/>
    <property type="match status" value="1"/>
</dbReference>
<keyword evidence="5" id="KW-0227">DNA damage</keyword>
<evidence type="ECO:0000256" key="2">
    <source>
        <dbReference type="ARBA" id="ARBA00010304"/>
    </source>
</evidence>
<organism evidence="15 16">
    <name type="scientific">Talaromyces marneffei (strain ATCC 18224 / CBS 334.59 / QM 7333)</name>
    <name type="common">Penicillium marneffei</name>
    <dbReference type="NCBI Taxonomy" id="441960"/>
    <lineage>
        <taxon>Eukaryota</taxon>
        <taxon>Fungi</taxon>
        <taxon>Dikarya</taxon>
        <taxon>Ascomycota</taxon>
        <taxon>Pezizomycotina</taxon>
        <taxon>Eurotiomycetes</taxon>
        <taxon>Eurotiomycetidae</taxon>
        <taxon>Eurotiales</taxon>
        <taxon>Trichocomaceae</taxon>
        <taxon>Talaromyces</taxon>
        <taxon>Talaromyces sect. Talaromyces</taxon>
    </lineage>
</organism>
<dbReference type="InterPro" id="IPR011084">
    <property type="entry name" value="DRMBL"/>
</dbReference>
<dbReference type="GO" id="GO:0006303">
    <property type="term" value="P:double-strand break repair via nonhomologous end joining"/>
    <property type="evidence" value="ECO:0007669"/>
    <property type="project" value="TreeGrafter"/>
</dbReference>
<evidence type="ECO:0000313" key="16">
    <source>
        <dbReference type="Proteomes" id="UP000001294"/>
    </source>
</evidence>
<keyword evidence="6" id="KW-0378">Hydrolase</keyword>
<dbReference type="EMBL" id="DS995903">
    <property type="protein sequence ID" value="EEA21635.1"/>
    <property type="molecule type" value="Genomic_DNA"/>
</dbReference>
<sequence>MSTFNGIVTVDYFRKVPDKPPPLVCFLSHVHSDHLQGLESFRSPFIYCSAVTRELLLRLEKFPHRMNFSKGILEARKQHYGHLAKILRPIPLNTPTEIELTPLQRVRVTLLDANHCAGAVMLLIEGQGKAILYTGDIRAESWWVNSLIRHPALVPYACGLKTLDNIYLDTTFAVKSNIYRHFPSKAEGIKELLEKVGRYPKDTVLYLRAWTFGYEEVWQALSAFLESKVHVDRYQYGLYMSLASRGNGTPGFDTATFLCGFQLGNEFVPGCLTSDNSVRIHSCEPGAFCQTMKSKKSVYITPIVTRDRTGIEVPELGAGGGKGDLYQIHELELPDELTLRKLEVLLSEHITDESVLSQTKDLLKLAFTSKERSLSLDEYGLADDADISLKELASMLSGTRSLSESKSFEENYPDTATITFPYSRHSSYAELCELVQAFKPKDVFPCTVDEKNWNESVSMEGLFGHLCSGKRFSYDRHMRGERGADILEPETKKARYTIMHEARLQLQAMGDTVQFEIGPMPRDADEVLGEDSQRSYQTTNAHSTSDEYTREDREDTSTVGSITYTNEQQQSETGVAPAEETQSESQQTLSELLGDSQETGSEAYQNRVRAYQAALNGTFNAWNEISLVSAGDNHAEEEFEL</sequence>
<keyword evidence="7" id="KW-0269">Exonuclease</keyword>
<reference evidence="16" key="1">
    <citation type="journal article" date="2015" name="Genome Announc.">
        <title>Genome sequence of the AIDS-associated pathogen Penicillium marneffei (ATCC18224) and its near taxonomic relative Talaromyces stipitatus (ATCC10500).</title>
        <authorList>
            <person name="Nierman W.C."/>
            <person name="Fedorova-Abrams N.D."/>
            <person name="Andrianopoulos A."/>
        </authorList>
    </citation>
    <scope>NUCLEOTIDE SEQUENCE [LARGE SCALE GENOMIC DNA]</scope>
    <source>
        <strain evidence="16">ATCC 18224 / CBS 334.59 / QM 7333</strain>
    </source>
</reference>
<dbReference type="Gene3D" id="3.60.15.10">
    <property type="entry name" value="Ribonuclease Z/Hydroxyacylglutathione hydrolase-like"/>
    <property type="match status" value="2"/>
</dbReference>
<dbReference type="Proteomes" id="UP000001294">
    <property type="component" value="Unassembled WGS sequence"/>
</dbReference>
<dbReference type="GO" id="GO:0006310">
    <property type="term" value="P:DNA recombination"/>
    <property type="evidence" value="ECO:0007669"/>
    <property type="project" value="UniProtKB-KW"/>
</dbReference>
<evidence type="ECO:0000256" key="9">
    <source>
        <dbReference type="ARBA" id="ARBA00023204"/>
    </source>
</evidence>
<evidence type="ECO:0000256" key="8">
    <source>
        <dbReference type="ARBA" id="ARBA00023172"/>
    </source>
</evidence>
<evidence type="ECO:0000313" key="15">
    <source>
        <dbReference type="EMBL" id="EEA21635.1"/>
    </source>
</evidence>
<dbReference type="GO" id="GO:0036297">
    <property type="term" value="P:interstrand cross-link repair"/>
    <property type="evidence" value="ECO:0007669"/>
    <property type="project" value="TreeGrafter"/>
</dbReference>